<reference evidence="1 2" key="1">
    <citation type="journal article" date="2015" name="J. Bacteriol.">
        <title>Resources for Genetic and Genomic Analysis of Emerging Pathogen Acinetobacter baumannii.</title>
        <authorList>
            <person name="Gallagher L.A."/>
            <person name="Ramage E."/>
            <person name="Weiss E.J."/>
            <person name="Radey M."/>
            <person name="Hayden H.S."/>
            <person name="Held K.G."/>
            <person name="Huse H.K."/>
            <person name="Zurawski D.V."/>
            <person name="Brittnacher M.J."/>
            <person name="Manoil C."/>
        </authorList>
    </citation>
    <scope>NUCLEOTIDE SEQUENCE [LARGE SCALE GENOMIC DNA]</scope>
    <source>
        <strain evidence="1 2">AB5075-UW</strain>
    </source>
</reference>
<gene>
    <name evidence="1" type="ORF">ABUW_1991</name>
</gene>
<dbReference type="RefSeq" id="WP_000907899.1">
    <property type="nucleotide sequence ID" value="NZ_CP008706.1"/>
</dbReference>
<dbReference type="InterPro" id="IPR019670">
    <property type="entry name" value="DUF2523"/>
</dbReference>
<proteinExistence type="predicted"/>
<sequence>MAGLLVRVLTWFASGLIFRALSALGVGIFSMYFINDILSQFIDSMNSAVSSLPADVISILGIAGFDKYLSIVLGALVTVTYLRSMRFMLTRQL</sequence>
<organism evidence="1 2">
    <name type="scientific">Acinetobacter baumannii</name>
    <dbReference type="NCBI Taxonomy" id="470"/>
    <lineage>
        <taxon>Bacteria</taxon>
        <taxon>Pseudomonadati</taxon>
        <taxon>Pseudomonadota</taxon>
        <taxon>Gammaproteobacteria</taxon>
        <taxon>Moraxellales</taxon>
        <taxon>Moraxellaceae</taxon>
        <taxon>Acinetobacter</taxon>
        <taxon>Acinetobacter calcoaceticus/baumannii complex</taxon>
    </lineage>
</organism>
<name>A0A0D5YIV9_ACIBA</name>
<evidence type="ECO:0008006" key="3">
    <source>
        <dbReference type="Google" id="ProtNLM"/>
    </source>
</evidence>
<evidence type="ECO:0000313" key="2">
    <source>
        <dbReference type="Proteomes" id="UP000032746"/>
    </source>
</evidence>
<protein>
    <recommendedName>
        <fullName evidence="3">DUF2523 domain-containing protein</fullName>
    </recommendedName>
</protein>
<dbReference type="PATRIC" id="fig|470.1345.peg.1946"/>
<dbReference type="EMBL" id="CP008706">
    <property type="protein sequence ID" value="AKA31721.1"/>
    <property type="molecule type" value="Genomic_DNA"/>
</dbReference>
<dbReference type="AlphaFoldDB" id="A0A0D5YIV9"/>
<reference evidence="2" key="2">
    <citation type="submission" date="2015-03" db="EMBL/GenBank/DDBJ databases">
        <authorList>
            <person name="Gallagher L.A."/>
            <person name="Hayden H.S."/>
            <person name="Weiss E.J."/>
            <person name="Hager K.R."/>
            <person name="Ramage E."/>
            <person name="Radey M.R."/>
            <person name="Bydalek R."/>
            <person name="Manoil C."/>
            <person name="Miller S.I."/>
            <person name="Brittnacher M.J."/>
        </authorList>
    </citation>
    <scope>NUCLEOTIDE SEQUENCE [LARGE SCALE GENOMIC DNA]</scope>
    <source>
        <strain evidence="2">AB5075-UW</strain>
    </source>
</reference>
<accession>A0A0D5YIV9</accession>
<dbReference type="Proteomes" id="UP000032746">
    <property type="component" value="Chromosome"/>
</dbReference>
<dbReference type="Pfam" id="PF10734">
    <property type="entry name" value="DUF2523"/>
    <property type="match status" value="1"/>
</dbReference>
<dbReference type="KEGG" id="abk:LX00_09175"/>
<evidence type="ECO:0000313" key="1">
    <source>
        <dbReference type="EMBL" id="AKA31721.1"/>
    </source>
</evidence>